<evidence type="ECO:0000256" key="2">
    <source>
        <dbReference type="SAM" id="SignalP"/>
    </source>
</evidence>
<accession>A0A2A4IVP6</accession>
<organism evidence="3">
    <name type="scientific">Heliothis virescens</name>
    <name type="common">Tobacco budworm moth</name>
    <dbReference type="NCBI Taxonomy" id="7102"/>
    <lineage>
        <taxon>Eukaryota</taxon>
        <taxon>Metazoa</taxon>
        <taxon>Ecdysozoa</taxon>
        <taxon>Arthropoda</taxon>
        <taxon>Hexapoda</taxon>
        <taxon>Insecta</taxon>
        <taxon>Pterygota</taxon>
        <taxon>Neoptera</taxon>
        <taxon>Endopterygota</taxon>
        <taxon>Lepidoptera</taxon>
        <taxon>Glossata</taxon>
        <taxon>Ditrysia</taxon>
        <taxon>Noctuoidea</taxon>
        <taxon>Noctuidae</taxon>
        <taxon>Heliothinae</taxon>
        <taxon>Heliothis</taxon>
    </lineage>
</organism>
<feature type="compositionally biased region" description="Basic and acidic residues" evidence="1">
    <location>
        <begin position="100"/>
        <end position="109"/>
    </location>
</feature>
<sequence>MLLPGKISPKTWLFVTILVSTIIAFSESSEGKTHSAEYNPRAVDDDSSSDSSSSSSNKKKSSPRVESGGSDEKVRSKKEEAKEPPKAPKSSNSDDDDDDKNSSREDKLRVTRGLKTGDFEPEEENPKIHSRYKKNSDSENSDGKCLNDRRRYRRSIDRFANNDEINAYY</sequence>
<name>A0A2A4IVP6_HELVI</name>
<feature type="region of interest" description="Disordered" evidence="1">
    <location>
        <begin position="25"/>
        <end position="152"/>
    </location>
</feature>
<gene>
    <name evidence="3" type="ORF">B5V51_12479</name>
</gene>
<feature type="compositionally biased region" description="Basic and acidic residues" evidence="1">
    <location>
        <begin position="134"/>
        <end position="152"/>
    </location>
</feature>
<comment type="caution">
    <text evidence="3">The sequence shown here is derived from an EMBL/GenBank/DDBJ whole genome shotgun (WGS) entry which is preliminary data.</text>
</comment>
<dbReference type="AlphaFoldDB" id="A0A2A4IVP6"/>
<evidence type="ECO:0000313" key="3">
    <source>
        <dbReference type="EMBL" id="PCG63354.1"/>
    </source>
</evidence>
<feature type="chain" id="PRO_5012810970" evidence="2">
    <location>
        <begin position="29"/>
        <end position="169"/>
    </location>
</feature>
<protein>
    <submittedName>
        <fullName evidence="3">Uncharacterized protein</fullName>
    </submittedName>
</protein>
<dbReference type="EMBL" id="NWSH01006581">
    <property type="protein sequence ID" value="PCG63354.1"/>
    <property type="molecule type" value="Genomic_DNA"/>
</dbReference>
<feature type="signal peptide" evidence="2">
    <location>
        <begin position="1"/>
        <end position="28"/>
    </location>
</feature>
<proteinExistence type="predicted"/>
<keyword evidence="2" id="KW-0732">Signal</keyword>
<feature type="compositionally biased region" description="Basic and acidic residues" evidence="1">
    <location>
        <begin position="70"/>
        <end position="86"/>
    </location>
</feature>
<evidence type="ECO:0000256" key="1">
    <source>
        <dbReference type="SAM" id="MobiDB-lite"/>
    </source>
</evidence>
<reference evidence="3" key="1">
    <citation type="submission" date="2017-09" db="EMBL/GenBank/DDBJ databases">
        <title>Contemporary evolution of a Lepidopteran species, Heliothis virescens, in response to modern agricultural practices.</title>
        <authorList>
            <person name="Fritz M.L."/>
            <person name="Deyonke A.M."/>
            <person name="Papanicolaou A."/>
            <person name="Micinski S."/>
            <person name="Westbrook J."/>
            <person name="Gould F."/>
        </authorList>
    </citation>
    <scope>NUCLEOTIDE SEQUENCE [LARGE SCALE GENOMIC DNA]</scope>
    <source>
        <strain evidence="3">HvINT-</strain>
        <tissue evidence="3">Whole body</tissue>
    </source>
</reference>